<dbReference type="GO" id="GO:0004557">
    <property type="term" value="F:alpha-galactosidase activity"/>
    <property type="evidence" value="ECO:0007669"/>
    <property type="project" value="UniProtKB-EC"/>
</dbReference>
<name>A0A7W7ZLK3_9BACT</name>
<evidence type="ECO:0000256" key="4">
    <source>
        <dbReference type="ARBA" id="ARBA00023295"/>
    </source>
</evidence>
<dbReference type="Proteomes" id="UP000584867">
    <property type="component" value="Unassembled WGS sequence"/>
</dbReference>
<dbReference type="Gene3D" id="3.20.20.70">
    <property type="entry name" value="Aldolase class I"/>
    <property type="match status" value="1"/>
</dbReference>
<evidence type="ECO:0000313" key="9">
    <source>
        <dbReference type="Proteomes" id="UP000584867"/>
    </source>
</evidence>
<dbReference type="InterPro" id="IPR013780">
    <property type="entry name" value="Glyco_hydro_b"/>
</dbReference>
<evidence type="ECO:0000256" key="5">
    <source>
        <dbReference type="RuleBase" id="RU361168"/>
    </source>
</evidence>
<dbReference type="EC" id="3.2.1.22" evidence="5"/>
<feature type="chain" id="PRO_5030915598" description="Alpha-galactosidase" evidence="6">
    <location>
        <begin position="25"/>
        <end position="395"/>
    </location>
</feature>
<evidence type="ECO:0000313" key="8">
    <source>
        <dbReference type="EMBL" id="MBB5061769.1"/>
    </source>
</evidence>
<comment type="caution">
    <text evidence="8">The sequence shown here is derived from an EMBL/GenBank/DDBJ whole genome shotgun (WGS) entry which is preliminary data.</text>
</comment>
<keyword evidence="2 6" id="KW-0732">Signal</keyword>
<dbReference type="InterPro" id="IPR002241">
    <property type="entry name" value="Glyco_hydro_27"/>
</dbReference>
<evidence type="ECO:0000256" key="2">
    <source>
        <dbReference type="ARBA" id="ARBA00022729"/>
    </source>
</evidence>
<evidence type="ECO:0000256" key="3">
    <source>
        <dbReference type="ARBA" id="ARBA00022801"/>
    </source>
</evidence>
<keyword evidence="4 5" id="KW-0326">Glycosidase</keyword>
<dbReference type="SUPFAM" id="SSF51011">
    <property type="entry name" value="Glycosyl hydrolase domain"/>
    <property type="match status" value="1"/>
</dbReference>
<dbReference type="SUPFAM" id="SSF51445">
    <property type="entry name" value="(Trans)glycosidases"/>
    <property type="match status" value="1"/>
</dbReference>
<keyword evidence="3 5" id="KW-0378">Hydrolase</keyword>
<reference evidence="8 9" key="1">
    <citation type="submission" date="2020-08" db="EMBL/GenBank/DDBJ databases">
        <title>Genomic Encyclopedia of Type Strains, Phase IV (KMG-V): Genome sequencing to study the core and pangenomes of soil and plant-associated prokaryotes.</title>
        <authorList>
            <person name="Whitman W."/>
        </authorList>
    </citation>
    <scope>NUCLEOTIDE SEQUENCE [LARGE SCALE GENOMIC DNA]</scope>
    <source>
        <strain evidence="8 9">X5P3</strain>
    </source>
</reference>
<feature type="signal peptide" evidence="6">
    <location>
        <begin position="1"/>
        <end position="24"/>
    </location>
</feature>
<dbReference type="Gene3D" id="2.60.40.1180">
    <property type="entry name" value="Golgi alpha-mannosidase II"/>
    <property type="match status" value="1"/>
</dbReference>
<dbReference type="Pfam" id="PF17801">
    <property type="entry name" value="Melibiase_C"/>
    <property type="match status" value="1"/>
</dbReference>
<dbReference type="AlphaFoldDB" id="A0A7W7ZLK3"/>
<dbReference type="FunFam" id="3.20.20.70:FF:000197">
    <property type="entry name" value="Alpha-galactosidase"/>
    <property type="match status" value="1"/>
</dbReference>
<dbReference type="InterPro" id="IPR017853">
    <property type="entry name" value="GH"/>
</dbReference>
<keyword evidence="5" id="KW-1015">Disulfide bond</keyword>
<feature type="domain" description="Alpha galactosidase C-terminal" evidence="7">
    <location>
        <begin position="321"/>
        <end position="392"/>
    </location>
</feature>
<accession>A0A7W7ZLK3</accession>
<comment type="similarity">
    <text evidence="1 5">Belongs to the glycosyl hydrolase 27 family.</text>
</comment>
<protein>
    <recommendedName>
        <fullName evidence="5">Alpha-galactosidase</fullName>
        <ecNumber evidence="5">3.2.1.22</ecNumber>
    </recommendedName>
    <alternativeName>
        <fullName evidence="5">Melibiase</fullName>
    </alternativeName>
</protein>
<comment type="catalytic activity">
    <reaction evidence="5">
        <text>Hydrolysis of terminal, non-reducing alpha-D-galactose residues in alpha-D-galactosides, including galactose oligosaccharides, galactomannans and galactolipids.</text>
        <dbReference type="EC" id="3.2.1.22"/>
    </reaction>
</comment>
<organism evidence="8 9">
    <name type="scientific">Granulicella mallensis</name>
    <dbReference type="NCBI Taxonomy" id="940614"/>
    <lineage>
        <taxon>Bacteria</taxon>
        <taxon>Pseudomonadati</taxon>
        <taxon>Acidobacteriota</taxon>
        <taxon>Terriglobia</taxon>
        <taxon>Terriglobales</taxon>
        <taxon>Acidobacteriaceae</taxon>
        <taxon>Granulicella</taxon>
    </lineage>
</organism>
<evidence type="ECO:0000259" key="7">
    <source>
        <dbReference type="Pfam" id="PF17801"/>
    </source>
</evidence>
<dbReference type="Pfam" id="PF16499">
    <property type="entry name" value="Melibiase_2"/>
    <property type="match status" value="1"/>
</dbReference>
<dbReference type="CDD" id="cd14792">
    <property type="entry name" value="GH27"/>
    <property type="match status" value="1"/>
</dbReference>
<gene>
    <name evidence="8" type="ORF">HDF15_000094</name>
</gene>
<dbReference type="GO" id="GO:0005975">
    <property type="term" value="P:carbohydrate metabolic process"/>
    <property type="evidence" value="ECO:0007669"/>
    <property type="project" value="InterPro"/>
</dbReference>
<evidence type="ECO:0000256" key="6">
    <source>
        <dbReference type="SAM" id="SignalP"/>
    </source>
</evidence>
<proteinExistence type="inferred from homology"/>
<sequence length="395" mass="43122">MPRLFVKRLAALASVLLCAHVAIAQSSLSPTPPMGWNSWNHFFQHVTDADVRASADAMVANGMGDAGYVYVNIDDGWQGTRRPDGTIQSNDRFPDMKALADYVHARGLKLGIYSSPGPKTCAKFEGSYGHEAQDAKTYAAWGIDYLKYDLCSFGDKLTVAGNGDQAAPAAFAAQQEAYRKMHDALVAAGRPIVFSLCQYGMSNVWEWGPEVGGHLWRTTGDISDKYDRMALIGFSQAGLSRYAGPGHWNDPDMLEVGNGGMTLDEYRTHMSLWAILAAPLLAGNDLSHMKPEHLAILENKDVIAIDQDSLGKQGDRVSALGPYELWTKPLSHGRTAIALFNRGELAHTMRVNLRELGVPPGAHIRNVWGNADLPFSDIINPIIPKHGVVLLLVTR</sequence>
<dbReference type="InterPro" id="IPR013785">
    <property type="entry name" value="Aldolase_TIM"/>
</dbReference>
<dbReference type="PRINTS" id="PR00740">
    <property type="entry name" value="GLHYDRLASE27"/>
</dbReference>
<dbReference type="EMBL" id="JACHIO010000001">
    <property type="protein sequence ID" value="MBB5061769.1"/>
    <property type="molecule type" value="Genomic_DNA"/>
</dbReference>
<dbReference type="InterPro" id="IPR041233">
    <property type="entry name" value="Melibiase_C"/>
</dbReference>
<evidence type="ECO:0000256" key="1">
    <source>
        <dbReference type="ARBA" id="ARBA00009743"/>
    </source>
</evidence>
<dbReference type="PANTHER" id="PTHR11452">
    <property type="entry name" value="ALPHA-GALACTOSIDASE/ALPHA-N-ACETYLGALACTOSAMINIDASE"/>
    <property type="match status" value="1"/>
</dbReference>
<dbReference type="PANTHER" id="PTHR11452:SF75">
    <property type="entry name" value="ALPHA-GALACTOSIDASE MEL1"/>
    <property type="match status" value="1"/>
</dbReference>
<dbReference type="RefSeq" id="WP_184252317.1">
    <property type="nucleotide sequence ID" value="NZ_JACHIO010000001.1"/>
</dbReference>